<organism evidence="1 2">
    <name type="scientific">Elysia crispata</name>
    <name type="common">lettuce slug</name>
    <dbReference type="NCBI Taxonomy" id="231223"/>
    <lineage>
        <taxon>Eukaryota</taxon>
        <taxon>Metazoa</taxon>
        <taxon>Spiralia</taxon>
        <taxon>Lophotrochozoa</taxon>
        <taxon>Mollusca</taxon>
        <taxon>Gastropoda</taxon>
        <taxon>Heterobranchia</taxon>
        <taxon>Euthyneura</taxon>
        <taxon>Panpulmonata</taxon>
        <taxon>Sacoglossa</taxon>
        <taxon>Placobranchoidea</taxon>
        <taxon>Plakobranchidae</taxon>
        <taxon>Elysia</taxon>
    </lineage>
</organism>
<gene>
    <name evidence="1" type="ORF">RRG08_036384</name>
</gene>
<comment type="caution">
    <text evidence="1">The sequence shown here is derived from an EMBL/GenBank/DDBJ whole genome shotgun (WGS) entry which is preliminary data.</text>
</comment>
<accession>A0AAE0ZKF2</accession>
<dbReference type="AlphaFoldDB" id="A0AAE0ZKF2"/>
<proteinExistence type="predicted"/>
<evidence type="ECO:0000313" key="1">
    <source>
        <dbReference type="EMBL" id="KAK3770782.1"/>
    </source>
</evidence>
<dbReference type="EMBL" id="JAWDGP010003786">
    <property type="protein sequence ID" value="KAK3770782.1"/>
    <property type="molecule type" value="Genomic_DNA"/>
</dbReference>
<evidence type="ECO:0000313" key="2">
    <source>
        <dbReference type="Proteomes" id="UP001283361"/>
    </source>
</evidence>
<reference evidence="1" key="1">
    <citation type="journal article" date="2023" name="G3 (Bethesda)">
        <title>A reference genome for the long-term kleptoplast-retaining sea slug Elysia crispata morphotype clarki.</title>
        <authorList>
            <person name="Eastman K.E."/>
            <person name="Pendleton A.L."/>
            <person name="Shaikh M.A."/>
            <person name="Suttiyut T."/>
            <person name="Ogas R."/>
            <person name="Tomko P."/>
            <person name="Gavelis G."/>
            <person name="Widhalm J.R."/>
            <person name="Wisecaver J.H."/>
        </authorList>
    </citation>
    <scope>NUCLEOTIDE SEQUENCE</scope>
    <source>
        <strain evidence="1">ECLA1</strain>
    </source>
</reference>
<protein>
    <submittedName>
        <fullName evidence="1">Uncharacterized protein</fullName>
    </submittedName>
</protein>
<sequence length="128" mass="14893">MACGAYYVKRKWPGFKGFVEDLIGDLTQDSKTKRAPSLLLQPRHGNQLHPMSQRHDKLLQDLYANKDPLPRNCHHPKRKSDDGQTYLCQTISQDDIAFFNSLCYQKHDKKAQDNFIGLYIETKKKARE</sequence>
<name>A0AAE0ZKF2_9GAST</name>
<keyword evidence="2" id="KW-1185">Reference proteome</keyword>
<dbReference type="Proteomes" id="UP001283361">
    <property type="component" value="Unassembled WGS sequence"/>
</dbReference>